<sequence>LVSVTKEGLELEEDDDEKAAREAEEKAYEPLCAQIKEILGDKVEKVLISNRISESPCVLVTGAFGWSSNMERIMKAQALRDSSMSSYMASKKSLELNPKNSIIKTLKAKVEADKNDKTVKDLTLLMYDVALVVSGFSIEKTDTFADRIHRMIKLGLAIDEDEEESTSDMPALEAEDVVEASEMEEVD</sequence>
<keyword evidence="3" id="KW-0067">ATP-binding</keyword>
<evidence type="ECO:0008006" key="8">
    <source>
        <dbReference type="Google" id="ProtNLM"/>
    </source>
</evidence>
<dbReference type="GO" id="GO:0005524">
    <property type="term" value="F:ATP binding"/>
    <property type="evidence" value="ECO:0007669"/>
    <property type="project" value="UniProtKB-KW"/>
</dbReference>
<dbReference type="PANTHER" id="PTHR11528">
    <property type="entry name" value="HEAT SHOCK PROTEIN 90 FAMILY MEMBER"/>
    <property type="match status" value="1"/>
</dbReference>
<dbReference type="Proteomes" id="UP000703661">
    <property type="component" value="Unassembled WGS sequence"/>
</dbReference>
<dbReference type="AlphaFoldDB" id="A0A9P6MD01"/>
<dbReference type="FunFam" id="1.20.120.790:FF:000001">
    <property type="entry name" value="Heat shock protein 90 alpha"/>
    <property type="match status" value="1"/>
</dbReference>
<keyword evidence="4" id="KW-0143">Chaperone</keyword>
<dbReference type="InterPro" id="IPR001404">
    <property type="entry name" value="Hsp90_fam"/>
</dbReference>
<keyword evidence="7" id="KW-1185">Reference proteome</keyword>
<dbReference type="Pfam" id="PF00183">
    <property type="entry name" value="HSP90"/>
    <property type="match status" value="1"/>
</dbReference>
<dbReference type="SUPFAM" id="SSF110942">
    <property type="entry name" value="HSP90 C-terminal domain"/>
    <property type="match status" value="1"/>
</dbReference>
<feature type="compositionally biased region" description="Acidic residues" evidence="5">
    <location>
        <begin position="173"/>
        <end position="187"/>
    </location>
</feature>
<evidence type="ECO:0000313" key="6">
    <source>
        <dbReference type="EMBL" id="KAF9992741.1"/>
    </source>
</evidence>
<accession>A0A9P6MD01</accession>
<comment type="caution">
    <text evidence="6">The sequence shown here is derived from an EMBL/GenBank/DDBJ whole genome shotgun (WGS) entry which is preliminary data.</text>
</comment>
<dbReference type="GO" id="GO:0051082">
    <property type="term" value="F:unfolded protein binding"/>
    <property type="evidence" value="ECO:0007669"/>
    <property type="project" value="InterPro"/>
</dbReference>
<dbReference type="Gene3D" id="1.20.120.790">
    <property type="entry name" value="Heat shock protein 90, C-terminal domain"/>
    <property type="match status" value="1"/>
</dbReference>
<feature type="non-terminal residue" evidence="6">
    <location>
        <position position="1"/>
    </location>
</feature>
<evidence type="ECO:0000313" key="7">
    <source>
        <dbReference type="Proteomes" id="UP000703661"/>
    </source>
</evidence>
<dbReference type="GO" id="GO:0140662">
    <property type="term" value="F:ATP-dependent protein folding chaperone"/>
    <property type="evidence" value="ECO:0007669"/>
    <property type="project" value="InterPro"/>
</dbReference>
<name>A0A9P6MD01_9FUNG</name>
<reference evidence="6" key="1">
    <citation type="journal article" date="2020" name="Fungal Divers.">
        <title>Resolving the Mortierellaceae phylogeny through synthesis of multi-gene phylogenetics and phylogenomics.</title>
        <authorList>
            <person name="Vandepol N."/>
            <person name="Liber J."/>
            <person name="Desiro A."/>
            <person name="Na H."/>
            <person name="Kennedy M."/>
            <person name="Barry K."/>
            <person name="Grigoriev I.V."/>
            <person name="Miller A.N."/>
            <person name="O'Donnell K."/>
            <person name="Stajich J.E."/>
            <person name="Bonito G."/>
        </authorList>
    </citation>
    <scope>NUCLEOTIDE SEQUENCE</scope>
    <source>
        <strain evidence="6">NRRL 2769</strain>
    </source>
</reference>
<evidence type="ECO:0000256" key="4">
    <source>
        <dbReference type="ARBA" id="ARBA00023186"/>
    </source>
</evidence>
<dbReference type="EMBL" id="JAAAID010004561">
    <property type="protein sequence ID" value="KAF9992741.1"/>
    <property type="molecule type" value="Genomic_DNA"/>
</dbReference>
<organism evidence="6 7">
    <name type="scientific">Entomortierella chlamydospora</name>
    <dbReference type="NCBI Taxonomy" id="101097"/>
    <lineage>
        <taxon>Eukaryota</taxon>
        <taxon>Fungi</taxon>
        <taxon>Fungi incertae sedis</taxon>
        <taxon>Mucoromycota</taxon>
        <taxon>Mortierellomycotina</taxon>
        <taxon>Mortierellomycetes</taxon>
        <taxon>Mortierellales</taxon>
        <taxon>Mortierellaceae</taxon>
        <taxon>Entomortierella</taxon>
    </lineage>
</organism>
<evidence type="ECO:0000256" key="2">
    <source>
        <dbReference type="ARBA" id="ARBA00022741"/>
    </source>
</evidence>
<feature type="region of interest" description="Disordered" evidence="5">
    <location>
        <begin position="160"/>
        <end position="187"/>
    </location>
</feature>
<comment type="similarity">
    <text evidence="1">Belongs to the heat shock protein 90 family.</text>
</comment>
<proteinExistence type="inferred from homology"/>
<gene>
    <name evidence="6" type="ORF">BGZ80_008429</name>
</gene>
<evidence type="ECO:0000256" key="1">
    <source>
        <dbReference type="ARBA" id="ARBA00008239"/>
    </source>
</evidence>
<evidence type="ECO:0000256" key="3">
    <source>
        <dbReference type="ARBA" id="ARBA00022840"/>
    </source>
</evidence>
<evidence type="ECO:0000256" key="5">
    <source>
        <dbReference type="SAM" id="MobiDB-lite"/>
    </source>
</evidence>
<dbReference type="GO" id="GO:0016887">
    <property type="term" value="F:ATP hydrolysis activity"/>
    <property type="evidence" value="ECO:0007669"/>
    <property type="project" value="InterPro"/>
</dbReference>
<dbReference type="InterPro" id="IPR037196">
    <property type="entry name" value="HSP90_C"/>
</dbReference>
<protein>
    <recommendedName>
        <fullName evidence="8">Heat shock protein 90</fullName>
    </recommendedName>
</protein>
<keyword evidence="2" id="KW-0547">Nucleotide-binding</keyword>